<dbReference type="PANTHER" id="PTHR18934">
    <property type="entry name" value="ATP-DEPENDENT RNA HELICASE"/>
    <property type="match status" value="1"/>
</dbReference>
<evidence type="ECO:0000259" key="11">
    <source>
        <dbReference type="PROSITE" id="PS50158"/>
    </source>
</evidence>
<feature type="domain" description="Helicase ATP-binding" evidence="12">
    <location>
        <begin position="225"/>
        <end position="394"/>
    </location>
</feature>
<dbReference type="PANTHER" id="PTHR18934:SF237">
    <property type="entry name" value="ATP-DEPENDENT DNA_RNA HELICASE DHX36"/>
    <property type="match status" value="1"/>
</dbReference>
<evidence type="ECO:0000259" key="12">
    <source>
        <dbReference type="PROSITE" id="PS51192"/>
    </source>
</evidence>
<feature type="compositionally biased region" description="Polar residues" evidence="9">
    <location>
        <begin position="1125"/>
        <end position="1140"/>
    </location>
</feature>
<reference evidence="14" key="1">
    <citation type="submission" date="2022-10" db="EMBL/GenBank/DDBJ databases">
        <authorList>
            <person name="Chen Y."/>
            <person name="Dougan E. K."/>
            <person name="Chan C."/>
            <person name="Rhodes N."/>
            <person name="Thang M."/>
        </authorList>
    </citation>
    <scope>NUCLEOTIDE SEQUENCE</scope>
</reference>
<feature type="compositionally biased region" description="Basic and acidic residues" evidence="9">
    <location>
        <begin position="1109"/>
        <end position="1123"/>
    </location>
</feature>
<evidence type="ECO:0000256" key="5">
    <source>
        <dbReference type="ARBA" id="ARBA00022840"/>
    </source>
</evidence>
<gene>
    <name evidence="14" type="ORF">C1SCF055_LOCUS27120</name>
</gene>
<dbReference type="SMART" id="SM00490">
    <property type="entry name" value="HELICc"/>
    <property type="match status" value="1"/>
</dbReference>
<keyword evidence="5" id="KW-0067">ATP-binding</keyword>
<evidence type="ECO:0000313" key="17">
    <source>
        <dbReference type="Proteomes" id="UP001152797"/>
    </source>
</evidence>
<dbReference type="CDD" id="cd18791">
    <property type="entry name" value="SF2_C_RHA"/>
    <property type="match status" value="1"/>
</dbReference>
<dbReference type="OrthoDB" id="1645289at2759"/>
<feature type="region of interest" description="Disordered" evidence="9">
    <location>
        <begin position="1365"/>
        <end position="1424"/>
    </location>
</feature>
<feature type="compositionally biased region" description="Low complexity" evidence="9">
    <location>
        <begin position="1916"/>
        <end position="1927"/>
    </location>
</feature>
<dbReference type="InterPro" id="IPR027417">
    <property type="entry name" value="P-loop_NTPase"/>
</dbReference>
<feature type="region of interest" description="Disordered" evidence="9">
    <location>
        <begin position="1580"/>
        <end position="1610"/>
    </location>
</feature>
<feature type="region of interest" description="Disordered" evidence="9">
    <location>
        <begin position="125"/>
        <end position="195"/>
    </location>
</feature>
<dbReference type="GO" id="GO:0003723">
    <property type="term" value="F:RNA binding"/>
    <property type="evidence" value="ECO:0007669"/>
    <property type="project" value="TreeGrafter"/>
</dbReference>
<feature type="domain" description="SH3" evidence="10">
    <location>
        <begin position="13"/>
        <end position="81"/>
    </location>
</feature>
<dbReference type="GO" id="GO:0005634">
    <property type="term" value="C:nucleus"/>
    <property type="evidence" value="ECO:0007669"/>
    <property type="project" value="TreeGrafter"/>
</dbReference>
<feature type="compositionally biased region" description="Acidic residues" evidence="9">
    <location>
        <begin position="1386"/>
        <end position="1404"/>
    </location>
</feature>
<evidence type="ECO:0000256" key="7">
    <source>
        <dbReference type="PROSITE-ProRule" id="PRU00192"/>
    </source>
</evidence>
<feature type="compositionally biased region" description="Low complexity" evidence="9">
    <location>
        <begin position="1999"/>
        <end position="2017"/>
    </location>
</feature>
<dbReference type="GO" id="GO:0008270">
    <property type="term" value="F:zinc ion binding"/>
    <property type="evidence" value="ECO:0007669"/>
    <property type="project" value="UniProtKB-KW"/>
</dbReference>
<feature type="coiled-coil region" evidence="8">
    <location>
        <begin position="609"/>
        <end position="643"/>
    </location>
</feature>
<evidence type="ECO:0000256" key="9">
    <source>
        <dbReference type="SAM" id="MobiDB-lite"/>
    </source>
</evidence>
<evidence type="ECO:0000256" key="3">
    <source>
        <dbReference type="ARBA" id="ARBA00022801"/>
    </source>
</evidence>
<feature type="compositionally biased region" description="Low complexity" evidence="9">
    <location>
        <begin position="1591"/>
        <end position="1610"/>
    </location>
</feature>
<dbReference type="SMART" id="SM00343">
    <property type="entry name" value="ZnF_C2HC"/>
    <property type="match status" value="1"/>
</dbReference>
<protein>
    <submittedName>
        <fullName evidence="16">Probable ATP-dependent RNA helicase spindle-E</fullName>
    </submittedName>
</protein>
<dbReference type="PROSITE" id="PS50002">
    <property type="entry name" value="SH3"/>
    <property type="match status" value="1"/>
</dbReference>
<evidence type="ECO:0000313" key="14">
    <source>
        <dbReference type="EMBL" id="CAI4001043.1"/>
    </source>
</evidence>
<organism evidence="14">
    <name type="scientific">Cladocopium goreaui</name>
    <dbReference type="NCBI Taxonomy" id="2562237"/>
    <lineage>
        <taxon>Eukaryota</taxon>
        <taxon>Sar</taxon>
        <taxon>Alveolata</taxon>
        <taxon>Dinophyceae</taxon>
        <taxon>Suessiales</taxon>
        <taxon>Symbiodiniaceae</taxon>
        <taxon>Cladocopium</taxon>
    </lineage>
</organism>
<dbReference type="Pfam" id="PF00271">
    <property type="entry name" value="Helicase_C"/>
    <property type="match status" value="1"/>
</dbReference>
<keyword evidence="6" id="KW-0479">Metal-binding</keyword>
<dbReference type="InterPro" id="IPR036028">
    <property type="entry name" value="SH3-like_dom_sf"/>
</dbReference>
<feature type="compositionally biased region" description="Basic and acidic residues" evidence="9">
    <location>
        <begin position="1963"/>
        <end position="1988"/>
    </location>
</feature>
<dbReference type="GO" id="GO:0004386">
    <property type="term" value="F:helicase activity"/>
    <property type="evidence" value="ECO:0007669"/>
    <property type="project" value="UniProtKB-KW"/>
</dbReference>
<feature type="compositionally biased region" description="Acidic residues" evidence="9">
    <location>
        <begin position="1048"/>
        <end position="1065"/>
    </location>
</feature>
<keyword evidence="2" id="KW-0547">Nucleotide-binding</keyword>
<dbReference type="CDD" id="cd09272">
    <property type="entry name" value="RNase_HI_RT_Ty1"/>
    <property type="match status" value="1"/>
</dbReference>
<feature type="domain" description="Helicase C-terminal" evidence="13">
    <location>
        <begin position="464"/>
        <end position="634"/>
    </location>
</feature>
<feature type="compositionally biased region" description="Pro residues" evidence="9">
    <location>
        <begin position="173"/>
        <end position="192"/>
    </location>
</feature>
<keyword evidence="3" id="KW-0378">Hydrolase</keyword>
<dbReference type="CDD" id="cd17917">
    <property type="entry name" value="DEXHc_RHA-like"/>
    <property type="match status" value="1"/>
</dbReference>
<dbReference type="InterPro" id="IPR002464">
    <property type="entry name" value="DNA/RNA_helicase_DEAH_CS"/>
</dbReference>
<feature type="region of interest" description="Disordered" evidence="9">
    <location>
        <begin position="1893"/>
        <end position="1927"/>
    </location>
</feature>
<proteinExistence type="predicted"/>
<sequence length="2358" mass="260258">MHAARGETGYVPGENLCHYVTRPFDKYAEDDGYLVLKEGQVVFVEYIGCDGHEGGWLFGYKSGSENHHGWFPQSSIEKISPPPPPVPPNTTSRATPSPLRNVPSYALNGCDKERQRCMALDSFARAATPPPDDEEIFQRQITPPPDDDDDVCNWGRTFCGRGDSNPWLSPETNNPPPPAPKGQPISQLPPPGLDVHADAASFQSVTEGLDVGRELPMYQYCAELKRKVTENRVVMVDAATGSGKSTLVPLCLAQQCLEEGRSCRIVVTQPRRMAAKKLAERVSEQVNRPVGDLIGYRVGGQDKRDHPQGLVVYVTVGHFLEALVHNPAHLENFSHVVLDEVHERFVEADFLMALLRMLLSRPESLRTRIVVMSATLQKALHAFFKPVLLPAPHRAEMTSITSPGSTPYQVEDFFLEDLPLHIRQKGPSFGELLPENLKTLKKSMTRSDKLTSACQKLTTVGARWIKHLYEMMRINVVLAFLPGLDQMKELKNQLTAILEPTMEQRLKPDIILMHSALDDNDYKHAGDPVPEGQWKVIIATNMAESSLTLPSVGAVLDFGMHRVNEYNDESKMSTLVTTWCSKASLKQRRGRTGRTNDGKYYCMMERRVLAMDQQQAAQVLQSLQELQTEVNRLRGREAELTAQVASFGAGSAASAGPGSALAQLVQSQKELVDALRSKEQVRLVDNKGLGKPDKFDGTAERFLSWKIKTSSYLASVRKDLREILVWAEDCDHAITADDIDKAFGSQADAIDQVSNISELRRELWDALLMLTEREPFDIVLNTGECGIESWRKLTRRYDPSTGGRKRALLNAILSPARSKMEDLPSNLEKLLDSIRLYERRKDASGNRTMLAEDIKINVIERLVPAELERHLVLNRDRFKTFESMLSEIQSYVEHATGNKIKVVNSQPYDAHGRGDDPIDVGSFGKDAKGKGKGKKGAGGKPGKGNATAEKRTCHNCGRPGHLRADCWAPGGPKHKGTGGKGNSNQNKDKGKGKGSPGKHKQKPKGGKSVNNVEQGEPEAEDWDAADGDDGQQAANGLTLYGVDGPPHDEDDDESFQVDPESEESEASTSRRRWFSLPHPRASWPEEWDDPDYDGPSGSSTSNATGKTQEGQKSKELNTKERQSKQIRASHSGVSTPTLSNDFDDTTTKEKVEVKPPPPVKASSAASTSGSRLVQMLKAALSSQIRKVQEEDPGSGDGQADAMLAALRTRSVKAPHITKQNISDPSFHDSRYHAEIAKGVAHNVAWRNERLRRRAIVHRRGGVKARAAERIRLDKEWHERFDNPENPEGIVRIEDEDNLDAGIETVVVGKAGQSTVIEFSMEERKTLRQFPDDEAKLLRKDPKKKPMTKRVRSVGYRVKKNRNRNVARKMARKNRPALVLKENTEVNADEDDDEMEEVYIEEPDEPRDRPGRGDPDGGAGSAPAAVYSLGASDDWRKWERAELNIDTGAAITAVPLDFAKDYPRSESNGASYKAANAEPIEDQGSVKLVGYDESGNKIPIDCRVADVHRPLLSGSEIAKNYHIALGPSSGRLIPRNTPAGRAYSKAMKDLIRDYGDSMPIVHNRRGVRPQINAVGEDPAVSAGADAMEDGGDVSAASAGAGSSGDVPAASAGADAFEDEVDLEIGEEQRKAIVKKEPHQPSQAEVDEHESTGHVVHRSWCLHCKRARVTADRHVPKELDEPETQLPTLSLDYFYMNQDQVADEATLPSIVAKCHKTKRFWASVLPGKGADAFAIAPRANRGGKRNDLAPRVSIGMYVGTGNRNSDVFVMTERGIMKGNSIHRRPPDDQFKHDQFDSLRGLPWRLQEREHGGLRIALPDVAAPRERPAVQEVIPRNLYVTKNDLEKHGHTPLCPGCEAAILEMPSRAHNAECRQRIQIELDKTPEGQERIKRARERVAQGRRPRGAAAPPEGGGAEGGEAAPPVVPGGEVEQPVLQDRVPLDAEMDASEAVGEPLVDTDFRGELRQREQEREGSPKRQKQEQSRGEKRSSQVDVEDLYNESSAQASGSAGPPAPDASSGVLEGAAAAPTSPETNQEMLHLCSLLKDVIAKGKVAEIFSPPRVAAQAQVVGLAPGFSIDLETKRGDGTHWDWDLSKDEHIRDLFQLLDYEKPEFLGGSPPCGPFSKLQNIVDAKGNVSPEVRAQRLKDGRKHLRTAVSAYEHQMNAGRYFYHEHPKGAASWEERAVKRLRADERVYEEEFWKQLPDSDDTIVEPVLDAHSGAVLDVDKVRASSTLQSTISLSSSEAEYYSIVRGVSIGMSLQEILRGWGLQPKLKVHTDSSAALGTCNRQGLGRSRHVQTRFLWVQEKLALHEFELVKIPTKQNVADLCTKGLPANEMERHMQSMGFEYSHGRAEAAKALE</sequence>
<feature type="region of interest" description="Disordered" evidence="9">
    <location>
        <begin position="906"/>
        <end position="1170"/>
    </location>
</feature>
<dbReference type="Proteomes" id="UP001152797">
    <property type="component" value="Unassembled WGS sequence"/>
</dbReference>
<dbReference type="InterPro" id="IPR011545">
    <property type="entry name" value="DEAD/DEAH_box_helicase_dom"/>
</dbReference>
<reference evidence="15" key="2">
    <citation type="submission" date="2024-04" db="EMBL/GenBank/DDBJ databases">
        <authorList>
            <person name="Chen Y."/>
            <person name="Shah S."/>
            <person name="Dougan E. K."/>
            <person name="Thang M."/>
            <person name="Chan C."/>
        </authorList>
    </citation>
    <scope>NUCLEOTIDE SEQUENCE [LARGE SCALE GENOMIC DNA]</scope>
</reference>
<feature type="region of interest" description="Disordered" evidence="9">
    <location>
        <begin position="1963"/>
        <end position="2030"/>
    </location>
</feature>
<accession>A0A9P1G5S1</accession>
<dbReference type="PROSITE" id="PS51192">
    <property type="entry name" value="HELICASE_ATP_BIND_1"/>
    <property type="match status" value="1"/>
</dbReference>
<feature type="region of interest" description="Disordered" evidence="9">
    <location>
        <begin position="71"/>
        <end position="103"/>
    </location>
</feature>
<dbReference type="PROSITE" id="PS51194">
    <property type="entry name" value="HELICASE_CTER"/>
    <property type="match status" value="1"/>
</dbReference>
<dbReference type="SMART" id="SM00487">
    <property type="entry name" value="DEXDc"/>
    <property type="match status" value="1"/>
</dbReference>
<evidence type="ECO:0000256" key="4">
    <source>
        <dbReference type="ARBA" id="ARBA00022806"/>
    </source>
</evidence>
<feature type="compositionally biased region" description="Acidic residues" evidence="9">
    <location>
        <begin position="1015"/>
        <end position="1029"/>
    </location>
</feature>
<comment type="caution">
    <text evidence="14">The sequence shown here is derived from an EMBL/GenBank/DDBJ whole genome shotgun (WGS) entry which is preliminary data.</text>
</comment>
<keyword evidence="8" id="KW-0175">Coiled coil</keyword>
<feature type="domain" description="CCHC-type" evidence="11">
    <location>
        <begin position="953"/>
        <end position="966"/>
    </location>
</feature>
<dbReference type="GO" id="GO:0005524">
    <property type="term" value="F:ATP binding"/>
    <property type="evidence" value="ECO:0007669"/>
    <property type="project" value="UniProtKB-KW"/>
</dbReference>
<evidence type="ECO:0000256" key="2">
    <source>
        <dbReference type="ARBA" id="ARBA00022741"/>
    </source>
</evidence>
<dbReference type="Pfam" id="PF00270">
    <property type="entry name" value="DEAD"/>
    <property type="match status" value="1"/>
</dbReference>
<dbReference type="Gene3D" id="3.40.50.300">
    <property type="entry name" value="P-loop containing nucleotide triphosphate hydrolases"/>
    <property type="match status" value="2"/>
</dbReference>
<evidence type="ECO:0000256" key="1">
    <source>
        <dbReference type="ARBA" id="ARBA00022443"/>
    </source>
</evidence>
<keyword evidence="6" id="KW-0863">Zinc-finger</keyword>
<feature type="compositionally biased region" description="Basic residues" evidence="9">
    <location>
        <begin position="1365"/>
        <end position="1374"/>
    </location>
</feature>
<dbReference type="InterPro" id="IPR014001">
    <property type="entry name" value="Helicase_ATP-bd"/>
</dbReference>
<dbReference type="InterPro" id="IPR001452">
    <property type="entry name" value="SH3_domain"/>
</dbReference>
<dbReference type="SUPFAM" id="SSF50044">
    <property type="entry name" value="SH3-domain"/>
    <property type="match status" value="1"/>
</dbReference>
<dbReference type="EMBL" id="CAMXCT020002879">
    <property type="protein sequence ID" value="CAL1154418.1"/>
    <property type="molecule type" value="Genomic_DNA"/>
</dbReference>
<dbReference type="SUPFAM" id="SSF52540">
    <property type="entry name" value="P-loop containing nucleoside triphosphate hydrolases"/>
    <property type="match status" value="1"/>
</dbReference>
<feature type="compositionally biased region" description="Basic residues" evidence="9">
    <location>
        <begin position="992"/>
        <end position="1005"/>
    </location>
</feature>
<evidence type="ECO:0000256" key="6">
    <source>
        <dbReference type="PROSITE-ProRule" id="PRU00047"/>
    </source>
</evidence>
<name>A0A9P1G5S1_9DINO</name>
<dbReference type="InterPro" id="IPR001878">
    <property type="entry name" value="Znf_CCHC"/>
</dbReference>
<evidence type="ECO:0000313" key="16">
    <source>
        <dbReference type="EMBL" id="CAL4788355.1"/>
    </source>
</evidence>
<dbReference type="EMBL" id="CAMXCT030002879">
    <property type="protein sequence ID" value="CAL4788355.1"/>
    <property type="molecule type" value="Genomic_DNA"/>
</dbReference>
<dbReference type="PROSITE" id="PS00690">
    <property type="entry name" value="DEAH_ATP_HELICASE"/>
    <property type="match status" value="1"/>
</dbReference>
<keyword evidence="17" id="KW-1185">Reference proteome</keyword>
<evidence type="ECO:0000259" key="10">
    <source>
        <dbReference type="PROSITE" id="PS50002"/>
    </source>
</evidence>
<dbReference type="GO" id="GO:0016787">
    <property type="term" value="F:hydrolase activity"/>
    <property type="evidence" value="ECO:0007669"/>
    <property type="project" value="UniProtKB-KW"/>
</dbReference>
<dbReference type="InterPro" id="IPR001650">
    <property type="entry name" value="Helicase_C-like"/>
</dbReference>
<feature type="compositionally biased region" description="Basic and acidic residues" evidence="9">
    <location>
        <begin position="1405"/>
        <end position="1414"/>
    </location>
</feature>
<evidence type="ECO:0000256" key="8">
    <source>
        <dbReference type="SAM" id="Coils"/>
    </source>
</evidence>
<evidence type="ECO:0000313" key="15">
    <source>
        <dbReference type="EMBL" id="CAL1154418.1"/>
    </source>
</evidence>
<dbReference type="EMBL" id="CAMXCT010002879">
    <property type="protein sequence ID" value="CAI4001043.1"/>
    <property type="molecule type" value="Genomic_DNA"/>
</dbReference>
<keyword evidence="4 16" id="KW-0347">Helicase</keyword>
<evidence type="ECO:0000259" key="13">
    <source>
        <dbReference type="PROSITE" id="PS51194"/>
    </source>
</evidence>
<dbReference type="Pfam" id="PF00098">
    <property type="entry name" value="zf-CCHC"/>
    <property type="match status" value="1"/>
</dbReference>
<dbReference type="PROSITE" id="PS50158">
    <property type="entry name" value="ZF_CCHC"/>
    <property type="match status" value="1"/>
</dbReference>
<keyword evidence="1 7" id="KW-0728">SH3 domain</keyword>
<keyword evidence="6" id="KW-0862">Zinc</keyword>